<evidence type="ECO:0000313" key="8">
    <source>
        <dbReference type="EMBL" id="CAB5025436.1"/>
    </source>
</evidence>
<evidence type="ECO:0000256" key="5">
    <source>
        <dbReference type="ARBA" id="ARBA00022989"/>
    </source>
</evidence>
<dbReference type="PIRSF" id="PIRSF006060">
    <property type="entry name" value="AA_transporter"/>
    <property type="match status" value="1"/>
</dbReference>
<protein>
    <submittedName>
        <fullName evidence="8">Unannotated protein</fullName>
    </submittedName>
</protein>
<proteinExistence type="predicted"/>
<feature type="transmembrane region" description="Helical" evidence="7">
    <location>
        <begin position="12"/>
        <end position="31"/>
    </location>
</feature>
<evidence type="ECO:0000256" key="7">
    <source>
        <dbReference type="SAM" id="Phobius"/>
    </source>
</evidence>
<feature type="transmembrane region" description="Helical" evidence="7">
    <location>
        <begin position="154"/>
        <end position="175"/>
    </location>
</feature>
<dbReference type="InterPro" id="IPR050367">
    <property type="entry name" value="APC_superfamily"/>
</dbReference>
<evidence type="ECO:0000256" key="3">
    <source>
        <dbReference type="ARBA" id="ARBA00022475"/>
    </source>
</evidence>
<dbReference type="AlphaFoldDB" id="A0A6J7R9P1"/>
<keyword evidence="5 7" id="KW-1133">Transmembrane helix</keyword>
<feature type="transmembrane region" description="Helical" evidence="7">
    <location>
        <begin position="92"/>
        <end position="114"/>
    </location>
</feature>
<sequence>MNTSGQGRGIGMTWVTMALLTTAAVASIRVLPAMAPYGLASIFMYVLPAIVFLVPVALVAAELASGWNGGVFGWVRAAYGDRLGFLAIWQQWMSVVVWFPAQLAFFAGALAYVFQPTLAANGLFVGSTILIVYWIATMISLRGMSYTAFVGSKGLVIGTLVPAATLVVMAIIYLADGGQSQLPTGSASDYLPAFTGIASIVLIVSNFLAYAGMEVNAVHVTDMINPRKGFPKSIGLASILILLVFIPPTLAIAVGVPAAGIDLTTGVMQAFDAFFDRVGIPWGTNAMGLLIVVGILASVVTWIPGPSRGLLLVARGGYLPRALQKTNGAGVQVNILIVQGILVSILALFFAVIPDVNSAFWILTAIAVQLDMIMYMILFMTALKLRRTQPDVPRGFRAPAMRLVGWVGFIASMLAFTLGFFHTPESSMNNVVHIALLLLGIVILGGGPLLFYKFRKSSWDPANDSVRITNERKGWPAVTDQ</sequence>
<feature type="transmembrane region" description="Helical" evidence="7">
    <location>
        <begin position="37"/>
        <end position="60"/>
    </location>
</feature>
<gene>
    <name evidence="8" type="ORF">UFOPK4061_01644</name>
</gene>
<dbReference type="PANTHER" id="PTHR42770:SF15">
    <property type="entry name" value="GLUTAMATE_GAMMA-AMINOBUTYRATE ANTIPORTER-RELATED"/>
    <property type="match status" value="1"/>
</dbReference>
<evidence type="ECO:0000256" key="2">
    <source>
        <dbReference type="ARBA" id="ARBA00022448"/>
    </source>
</evidence>
<dbReference type="GO" id="GO:0022857">
    <property type="term" value="F:transmembrane transporter activity"/>
    <property type="evidence" value="ECO:0007669"/>
    <property type="project" value="InterPro"/>
</dbReference>
<evidence type="ECO:0000256" key="6">
    <source>
        <dbReference type="ARBA" id="ARBA00023136"/>
    </source>
</evidence>
<feature type="transmembrane region" description="Helical" evidence="7">
    <location>
        <begin position="120"/>
        <end position="142"/>
    </location>
</feature>
<feature type="transmembrane region" description="Helical" evidence="7">
    <location>
        <begin position="280"/>
        <end position="303"/>
    </location>
</feature>
<dbReference type="Pfam" id="PF13520">
    <property type="entry name" value="AA_permease_2"/>
    <property type="match status" value="1"/>
</dbReference>
<dbReference type="PANTHER" id="PTHR42770">
    <property type="entry name" value="AMINO ACID TRANSPORTER-RELATED"/>
    <property type="match status" value="1"/>
</dbReference>
<feature type="transmembrane region" description="Helical" evidence="7">
    <location>
        <begin position="434"/>
        <end position="452"/>
    </location>
</feature>
<feature type="transmembrane region" description="Helical" evidence="7">
    <location>
        <begin position="234"/>
        <end position="260"/>
    </location>
</feature>
<dbReference type="InterPro" id="IPR002293">
    <property type="entry name" value="AA/rel_permease1"/>
</dbReference>
<organism evidence="8">
    <name type="scientific">freshwater metagenome</name>
    <dbReference type="NCBI Taxonomy" id="449393"/>
    <lineage>
        <taxon>unclassified sequences</taxon>
        <taxon>metagenomes</taxon>
        <taxon>ecological metagenomes</taxon>
    </lineage>
</organism>
<name>A0A6J7R9P1_9ZZZZ</name>
<feature type="transmembrane region" description="Helical" evidence="7">
    <location>
        <begin position="359"/>
        <end position="383"/>
    </location>
</feature>
<keyword evidence="4 7" id="KW-0812">Transmembrane</keyword>
<feature type="transmembrane region" description="Helical" evidence="7">
    <location>
        <begin position="333"/>
        <end position="353"/>
    </location>
</feature>
<keyword evidence="6 7" id="KW-0472">Membrane</keyword>
<dbReference type="GO" id="GO:0005886">
    <property type="term" value="C:plasma membrane"/>
    <property type="evidence" value="ECO:0007669"/>
    <property type="project" value="UniProtKB-SubCell"/>
</dbReference>
<dbReference type="EMBL" id="CAFBPD010000325">
    <property type="protein sequence ID" value="CAB5025436.1"/>
    <property type="molecule type" value="Genomic_DNA"/>
</dbReference>
<accession>A0A6J7R9P1</accession>
<comment type="subcellular location">
    <subcellularLocation>
        <location evidence="1">Cell membrane</location>
        <topology evidence="1">Multi-pass membrane protein</topology>
    </subcellularLocation>
</comment>
<keyword evidence="3" id="KW-1003">Cell membrane</keyword>
<reference evidence="8" key="1">
    <citation type="submission" date="2020-05" db="EMBL/GenBank/DDBJ databases">
        <authorList>
            <person name="Chiriac C."/>
            <person name="Salcher M."/>
            <person name="Ghai R."/>
            <person name="Kavagutti S V."/>
        </authorList>
    </citation>
    <scope>NUCLEOTIDE SEQUENCE</scope>
</reference>
<feature type="transmembrane region" description="Helical" evidence="7">
    <location>
        <begin position="403"/>
        <end position="422"/>
    </location>
</feature>
<dbReference type="Gene3D" id="1.20.1740.10">
    <property type="entry name" value="Amino acid/polyamine transporter I"/>
    <property type="match status" value="1"/>
</dbReference>
<feature type="transmembrane region" description="Helical" evidence="7">
    <location>
        <begin position="190"/>
        <end position="213"/>
    </location>
</feature>
<evidence type="ECO:0000256" key="4">
    <source>
        <dbReference type="ARBA" id="ARBA00022692"/>
    </source>
</evidence>
<evidence type="ECO:0000256" key="1">
    <source>
        <dbReference type="ARBA" id="ARBA00004651"/>
    </source>
</evidence>
<keyword evidence="2" id="KW-0813">Transport</keyword>